<dbReference type="HOGENOM" id="CLU_064559_0_0_1"/>
<name>A0A0C2XQ69_AMAMK</name>
<dbReference type="CDD" id="cd23995">
    <property type="entry name" value="Seipin_BSCL2_like"/>
    <property type="match status" value="1"/>
</dbReference>
<feature type="transmembrane region" description="Helical" evidence="8">
    <location>
        <begin position="236"/>
        <end position="263"/>
    </location>
</feature>
<keyword evidence="2 8" id="KW-0812">Transmembrane</keyword>
<dbReference type="OrthoDB" id="3990054at2759"/>
<dbReference type="PANTHER" id="PTHR21212">
    <property type="entry name" value="BERNARDINELLI-SEIP CONGENITAL LIPODYSTROPHY 2 HOMOLOG BSCL2 PROTEIN"/>
    <property type="match status" value="1"/>
</dbReference>
<evidence type="ECO:0000256" key="5">
    <source>
        <dbReference type="ARBA" id="ARBA00023098"/>
    </source>
</evidence>
<dbReference type="GO" id="GO:0006629">
    <property type="term" value="P:lipid metabolic process"/>
    <property type="evidence" value="ECO:0007669"/>
    <property type="project" value="UniProtKB-KW"/>
</dbReference>
<evidence type="ECO:0000256" key="7">
    <source>
        <dbReference type="SAM" id="MobiDB-lite"/>
    </source>
</evidence>
<keyword evidence="6 8" id="KW-0472">Membrane</keyword>
<evidence type="ECO:0000313" key="9">
    <source>
        <dbReference type="EMBL" id="KIL71791.1"/>
    </source>
</evidence>
<dbReference type="InParanoid" id="A0A0C2XQ69"/>
<accession>A0A0C2XQ69</accession>
<keyword evidence="3" id="KW-0256">Endoplasmic reticulum</keyword>
<dbReference type="Pfam" id="PF06775">
    <property type="entry name" value="Seipin"/>
    <property type="match status" value="1"/>
</dbReference>
<comment type="subcellular location">
    <subcellularLocation>
        <location evidence="1">Endoplasmic reticulum membrane</location>
        <topology evidence="1">Multi-pass membrane protein</topology>
    </subcellularLocation>
</comment>
<evidence type="ECO:0000256" key="2">
    <source>
        <dbReference type="ARBA" id="ARBA00022692"/>
    </source>
</evidence>
<keyword evidence="10" id="KW-1185">Reference proteome</keyword>
<evidence type="ECO:0000256" key="8">
    <source>
        <dbReference type="SAM" id="Phobius"/>
    </source>
</evidence>
<dbReference type="EMBL" id="KN818222">
    <property type="protein sequence ID" value="KIL71791.1"/>
    <property type="molecule type" value="Genomic_DNA"/>
</dbReference>
<feature type="region of interest" description="Disordered" evidence="7">
    <location>
        <begin position="274"/>
        <end position="348"/>
    </location>
</feature>
<evidence type="ECO:0000256" key="1">
    <source>
        <dbReference type="ARBA" id="ARBA00004477"/>
    </source>
</evidence>
<feature type="compositionally biased region" description="Basic and acidic residues" evidence="7">
    <location>
        <begin position="308"/>
        <end position="317"/>
    </location>
</feature>
<dbReference type="GO" id="GO:0005789">
    <property type="term" value="C:endoplasmic reticulum membrane"/>
    <property type="evidence" value="ECO:0007669"/>
    <property type="project" value="UniProtKB-SubCell"/>
</dbReference>
<evidence type="ECO:0008006" key="11">
    <source>
        <dbReference type="Google" id="ProtNLM"/>
    </source>
</evidence>
<dbReference type="InterPro" id="IPR009617">
    <property type="entry name" value="Seipin"/>
</dbReference>
<sequence length="348" mass="37883">MARTDDDDDAKPIGDVRYATGDEGSAGLSFSELYRALIASGVDTLRAFAPHIIPLFVCALLIPLVVAVSVFAGWLVWKHASVSWEAPLYLQYGDASQPYARLLLPSLVAQQRYDISVQLVVPVSESNVALGNFMTSLTLSTPANKTLITVRRPALILPSGSSLFTTKPSVVTVDLQLLKAYLPGTSKLIATLELGRRDSWTSLGKGEGREVSVLSAHIRGAIVHHGIRGIVARFPLISAVLSTIGFLALLSVTLGACILPSILRQRDRVGPIIEAGSNNATEDQRSTTSEDYNSDRDNRSLRRSRSSSTHEEVKVESEAESIPPTRGQPEPLRRRRSRRTERQSDTDS</sequence>
<dbReference type="PANTHER" id="PTHR21212:SF0">
    <property type="entry name" value="SEIPIN"/>
    <property type="match status" value="1"/>
</dbReference>
<dbReference type="Proteomes" id="UP000054549">
    <property type="component" value="Unassembled WGS sequence"/>
</dbReference>
<proteinExistence type="predicted"/>
<organism evidence="9 10">
    <name type="scientific">Amanita muscaria (strain Koide BX008)</name>
    <dbReference type="NCBI Taxonomy" id="946122"/>
    <lineage>
        <taxon>Eukaryota</taxon>
        <taxon>Fungi</taxon>
        <taxon>Dikarya</taxon>
        <taxon>Basidiomycota</taxon>
        <taxon>Agaricomycotina</taxon>
        <taxon>Agaricomycetes</taxon>
        <taxon>Agaricomycetidae</taxon>
        <taxon>Agaricales</taxon>
        <taxon>Pluteineae</taxon>
        <taxon>Amanitaceae</taxon>
        <taxon>Amanita</taxon>
    </lineage>
</organism>
<dbReference type="GO" id="GO:0140042">
    <property type="term" value="P:lipid droplet formation"/>
    <property type="evidence" value="ECO:0007669"/>
    <property type="project" value="UniProtKB-ARBA"/>
</dbReference>
<evidence type="ECO:0000256" key="6">
    <source>
        <dbReference type="ARBA" id="ARBA00023136"/>
    </source>
</evidence>
<keyword evidence="5" id="KW-0443">Lipid metabolism</keyword>
<evidence type="ECO:0000313" key="10">
    <source>
        <dbReference type="Proteomes" id="UP000054549"/>
    </source>
</evidence>
<dbReference type="AlphaFoldDB" id="A0A0C2XQ69"/>
<feature type="transmembrane region" description="Helical" evidence="8">
    <location>
        <begin position="52"/>
        <end position="77"/>
    </location>
</feature>
<feature type="compositionally biased region" description="Polar residues" evidence="7">
    <location>
        <begin position="276"/>
        <end position="291"/>
    </location>
</feature>
<reference evidence="9 10" key="1">
    <citation type="submission" date="2014-04" db="EMBL/GenBank/DDBJ databases">
        <title>Evolutionary Origins and Diversification of the Mycorrhizal Mutualists.</title>
        <authorList>
            <consortium name="DOE Joint Genome Institute"/>
            <consortium name="Mycorrhizal Genomics Consortium"/>
            <person name="Kohler A."/>
            <person name="Kuo A."/>
            <person name="Nagy L.G."/>
            <person name="Floudas D."/>
            <person name="Copeland A."/>
            <person name="Barry K.W."/>
            <person name="Cichocki N."/>
            <person name="Veneault-Fourrey C."/>
            <person name="LaButti K."/>
            <person name="Lindquist E.A."/>
            <person name="Lipzen A."/>
            <person name="Lundell T."/>
            <person name="Morin E."/>
            <person name="Murat C."/>
            <person name="Riley R."/>
            <person name="Ohm R."/>
            <person name="Sun H."/>
            <person name="Tunlid A."/>
            <person name="Henrissat B."/>
            <person name="Grigoriev I.V."/>
            <person name="Hibbett D.S."/>
            <person name="Martin F."/>
        </authorList>
    </citation>
    <scope>NUCLEOTIDE SEQUENCE [LARGE SCALE GENOMIC DNA]</scope>
    <source>
        <strain evidence="9 10">Koide BX008</strain>
    </source>
</reference>
<evidence type="ECO:0000256" key="4">
    <source>
        <dbReference type="ARBA" id="ARBA00022989"/>
    </source>
</evidence>
<gene>
    <name evidence="9" type="ORF">M378DRAFT_155399</name>
</gene>
<keyword evidence="4 8" id="KW-1133">Transmembrane helix</keyword>
<evidence type="ECO:0000256" key="3">
    <source>
        <dbReference type="ARBA" id="ARBA00022824"/>
    </source>
</evidence>
<dbReference type="STRING" id="946122.A0A0C2XQ69"/>
<protein>
    <recommendedName>
        <fullName evidence="11">Seipin</fullName>
    </recommendedName>
</protein>